<dbReference type="Proteomes" id="UP000019374">
    <property type="component" value="Unassembled WGS sequence"/>
</dbReference>
<dbReference type="HOGENOM" id="CLU_171244_0_0_1"/>
<proteinExistence type="predicted"/>
<reference evidence="2 3" key="1">
    <citation type="journal article" date="2013" name="Chin. Sci. Bull.">
        <title>Genome survey uncovers the secrets of sex and lifestyle in caterpillar fungus.</title>
        <authorList>
            <person name="Hu X."/>
            <person name="Zhang Y."/>
            <person name="Xiao G."/>
            <person name="Zheng P."/>
            <person name="Xia Y."/>
            <person name="Zhang X."/>
            <person name="St Leger R.J."/>
            <person name="Liu X."/>
            <person name="Wang C."/>
        </authorList>
    </citation>
    <scope>NUCLEOTIDE SEQUENCE [LARGE SCALE GENOMIC DNA]</scope>
    <source>
        <strain evidence="3">Co18 / CGMCC 3.14243</strain>
        <tissue evidence="2">Fruit-body</tissue>
    </source>
</reference>
<gene>
    <name evidence="2" type="ORF">OCS_00865</name>
</gene>
<name>T5ALV9_OPHSC</name>
<dbReference type="eggNOG" id="ENOG502RKGV">
    <property type="taxonomic scope" value="Eukaryota"/>
</dbReference>
<feature type="signal peptide" evidence="1">
    <location>
        <begin position="1"/>
        <end position="22"/>
    </location>
</feature>
<dbReference type="AlphaFoldDB" id="T5ALV9"/>
<feature type="chain" id="PRO_5004597032" evidence="1">
    <location>
        <begin position="23"/>
        <end position="130"/>
    </location>
</feature>
<evidence type="ECO:0000256" key="1">
    <source>
        <dbReference type="SAM" id="SignalP"/>
    </source>
</evidence>
<sequence>MAPSLRRGILVAIAACLATVSANPLPAGEAEMLANSPDVARASDCTTTVAIFPTFTFGPVRTVYTATTTATHLVDCGGCDHLALSYIHLGVGPVVFFTTTVTAPTPAVTTVLECGAPYGAAARATPAPEQ</sequence>
<evidence type="ECO:0000313" key="3">
    <source>
        <dbReference type="Proteomes" id="UP000019374"/>
    </source>
</evidence>
<accession>T5ALV9</accession>
<keyword evidence="1" id="KW-0732">Signal</keyword>
<evidence type="ECO:0000313" key="2">
    <source>
        <dbReference type="EMBL" id="EQL03406.1"/>
    </source>
</evidence>
<dbReference type="EMBL" id="KE652213">
    <property type="protein sequence ID" value="EQL03406.1"/>
    <property type="molecule type" value="Genomic_DNA"/>
</dbReference>
<organism evidence="2 3">
    <name type="scientific">Ophiocordyceps sinensis (strain Co18 / CGMCC 3.14243)</name>
    <name type="common">Yarsagumba caterpillar fungus</name>
    <name type="synonym">Hirsutella sinensis</name>
    <dbReference type="NCBI Taxonomy" id="911162"/>
    <lineage>
        <taxon>Eukaryota</taxon>
        <taxon>Fungi</taxon>
        <taxon>Dikarya</taxon>
        <taxon>Ascomycota</taxon>
        <taxon>Pezizomycotina</taxon>
        <taxon>Sordariomycetes</taxon>
        <taxon>Hypocreomycetidae</taxon>
        <taxon>Hypocreales</taxon>
        <taxon>Ophiocordycipitaceae</taxon>
        <taxon>Ophiocordyceps</taxon>
    </lineage>
</organism>
<protein>
    <submittedName>
        <fullName evidence="2">Uncharacterized protein</fullName>
    </submittedName>
</protein>